<dbReference type="Pfam" id="PF06985">
    <property type="entry name" value="HET"/>
    <property type="match status" value="1"/>
</dbReference>
<dbReference type="InterPro" id="IPR010730">
    <property type="entry name" value="HET"/>
</dbReference>
<name>A0AAE0PJ37_SORBR</name>
<reference evidence="3" key="1">
    <citation type="journal article" date="2023" name="Mol. Phylogenet. Evol.">
        <title>Genome-scale phylogeny and comparative genomics of the fungal order Sordariales.</title>
        <authorList>
            <person name="Hensen N."/>
            <person name="Bonometti L."/>
            <person name="Westerberg I."/>
            <person name="Brannstrom I.O."/>
            <person name="Guillou S."/>
            <person name="Cros-Aarteil S."/>
            <person name="Calhoun S."/>
            <person name="Haridas S."/>
            <person name="Kuo A."/>
            <person name="Mondo S."/>
            <person name="Pangilinan J."/>
            <person name="Riley R."/>
            <person name="LaButti K."/>
            <person name="Andreopoulos B."/>
            <person name="Lipzen A."/>
            <person name="Chen C."/>
            <person name="Yan M."/>
            <person name="Daum C."/>
            <person name="Ng V."/>
            <person name="Clum A."/>
            <person name="Steindorff A."/>
            <person name="Ohm R.A."/>
            <person name="Martin F."/>
            <person name="Silar P."/>
            <person name="Natvig D.O."/>
            <person name="Lalanne C."/>
            <person name="Gautier V."/>
            <person name="Ament-Velasquez S.L."/>
            <person name="Kruys A."/>
            <person name="Hutchinson M.I."/>
            <person name="Powell A.J."/>
            <person name="Barry K."/>
            <person name="Miller A.N."/>
            <person name="Grigoriev I.V."/>
            <person name="Debuchy R."/>
            <person name="Gladieux P."/>
            <person name="Hiltunen Thoren M."/>
            <person name="Johannesson H."/>
        </authorList>
    </citation>
    <scope>NUCLEOTIDE SEQUENCE</scope>
    <source>
        <strain evidence="3">FGSC 1904</strain>
    </source>
</reference>
<dbReference type="Proteomes" id="UP001281003">
    <property type="component" value="Unassembled WGS sequence"/>
</dbReference>
<evidence type="ECO:0000256" key="1">
    <source>
        <dbReference type="SAM" id="MobiDB-lite"/>
    </source>
</evidence>
<dbReference type="PANTHER" id="PTHR24148">
    <property type="entry name" value="ANKYRIN REPEAT DOMAIN-CONTAINING PROTEIN 39 HOMOLOG-RELATED"/>
    <property type="match status" value="1"/>
</dbReference>
<feature type="compositionally biased region" description="Polar residues" evidence="1">
    <location>
        <begin position="1"/>
        <end position="18"/>
    </location>
</feature>
<dbReference type="PANTHER" id="PTHR24148:SF64">
    <property type="entry name" value="HETEROKARYON INCOMPATIBILITY DOMAIN-CONTAINING PROTEIN"/>
    <property type="match status" value="1"/>
</dbReference>
<sequence length="666" mass="74929">MAEPNLSASAPTSPTVTQEEYDYRSSPLTEHDRMIRLVRLLRVADGRMTFDLVPCQLANAPEYDAISYRWGSGELTSHVVVGEVGSNVILRLTSSVCEILNDGSFWPGNETGQTRYLWIDFLCINQRDQTEKDKQIPLMRDIYSRASKVIVYLGGDYTVRPAHEFLHGFMNYTQMKLHTPQQEWPAMEATFPTLNPLSDTSSNEAFMRREAFVRLITHPYWTRTWIIQEMACGKQVSILYGGLYVNWESFTCVVFLLKTDKETLVMLLERSDEEQRTTIQSAIICIYTILQLKHALANEPPPPLSAILLHAGSSQALLPQDKVLGLLGLSSDADHPDLQPNNKLPVQQVYQNAMSVSLRQGSFELLSKAGLAHRSKIPDLPSWVPDFTAPGLLSTLYHELFPYRSGGVYTEGNVLTDTRVKFTTPNCLSVKGMVVGRITAVSTSHVQPPGWKNGGLRHVRAAMDRLSPNNVEELIHHHGHCLRPDSDYHHEIWAMVETHCLDPYSLPTGLEIPRDEALWRTLVGDINLDADPIMTYPAPPKTGRAYEVYQSVCKALRTGDFASRVKQLAENQEDCKSYDHIVDQLKNSMFPFVITNEKHMGIGLPGVKVGDLVCVLRGVNVPYILRPKDEDDQGPMQLVCLSYLHGFMAGEAITCGKYEEKWLQIV</sequence>
<dbReference type="Pfam" id="PF26639">
    <property type="entry name" value="Het-6_barrel"/>
    <property type="match status" value="1"/>
</dbReference>
<protein>
    <submittedName>
        <fullName evidence="3">Heterokaryon incompatibility protein-domain-containing protein</fullName>
    </submittedName>
</protein>
<organism evidence="3 4">
    <name type="scientific">Sordaria brevicollis</name>
    <dbReference type="NCBI Taxonomy" id="83679"/>
    <lineage>
        <taxon>Eukaryota</taxon>
        <taxon>Fungi</taxon>
        <taxon>Dikarya</taxon>
        <taxon>Ascomycota</taxon>
        <taxon>Pezizomycotina</taxon>
        <taxon>Sordariomycetes</taxon>
        <taxon>Sordariomycetidae</taxon>
        <taxon>Sordariales</taxon>
        <taxon>Sordariaceae</taxon>
        <taxon>Sordaria</taxon>
    </lineage>
</organism>
<dbReference type="InterPro" id="IPR052895">
    <property type="entry name" value="HetReg/Transcr_Mod"/>
</dbReference>
<gene>
    <name evidence="3" type="ORF">B0T20DRAFT_153568</name>
</gene>
<feature type="domain" description="Heterokaryon incompatibility" evidence="2">
    <location>
        <begin position="63"/>
        <end position="229"/>
    </location>
</feature>
<evidence type="ECO:0000313" key="4">
    <source>
        <dbReference type="Proteomes" id="UP001281003"/>
    </source>
</evidence>
<dbReference type="EMBL" id="JAUTDP010000003">
    <property type="protein sequence ID" value="KAK3400811.1"/>
    <property type="molecule type" value="Genomic_DNA"/>
</dbReference>
<accession>A0AAE0PJ37</accession>
<evidence type="ECO:0000313" key="3">
    <source>
        <dbReference type="EMBL" id="KAK3400811.1"/>
    </source>
</evidence>
<feature type="region of interest" description="Disordered" evidence="1">
    <location>
        <begin position="1"/>
        <end position="24"/>
    </location>
</feature>
<reference evidence="3" key="2">
    <citation type="submission" date="2023-07" db="EMBL/GenBank/DDBJ databases">
        <authorList>
            <consortium name="Lawrence Berkeley National Laboratory"/>
            <person name="Haridas S."/>
            <person name="Hensen N."/>
            <person name="Bonometti L."/>
            <person name="Westerberg I."/>
            <person name="Brannstrom I.O."/>
            <person name="Guillou S."/>
            <person name="Cros-Aarteil S."/>
            <person name="Calhoun S."/>
            <person name="Kuo A."/>
            <person name="Mondo S."/>
            <person name="Pangilinan J."/>
            <person name="Riley R."/>
            <person name="LaButti K."/>
            <person name="Andreopoulos B."/>
            <person name="Lipzen A."/>
            <person name="Chen C."/>
            <person name="Yanf M."/>
            <person name="Daum C."/>
            <person name="Ng V."/>
            <person name="Clum A."/>
            <person name="Steindorff A."/>
            <person name="Ohm R."/>
            <person name="Martin F."/>
            <person name="Silar P."/>
            <person name="Natvig D."/>
            <person name="Lalanne C."/>
            <person name="Gautier V."/>
            <person name="Ament-velasquez S.L."/>
            <person name="Kruys A."/>
            <person name="Hutchinson M.I."/>
            <person name="Powell A.J."/>
            <person name="Barry K."/>
            <person name="Miller A.N."/>
            <person name="Grigoriev I.V."/>
            <person name="Debuchy R."/>
            <person name="Gladieux P."/>
            <person name="Thoren M.H."/>
            <person name="Johannesson H."/>
        </authorList>
    </citation>
    <scope>NUCLEOTIDE SEQUENCE</scope>
    <source>
        <strain evidence="3">FGSC 1904</strain>
    </source>
</reference>
<keyword evidence="4" id="KW-1185">Reference proteome</keyword>
<evidence type="ECO:0000259" key="2">
    <source>
        <dbReference type="Pfam" id="PF06985"/>
    </source>
</evidence>
<proteinExistence type="predicted"/>
<dbReference type="AlphaFoldDB" id="A0AAE0PJ37"/>
<comment type="caution">
    <text evidence="3">The sequence shown here is derived from an EMBL/GenBank/DDBJ whole genome shotgun (WGS) entry which is preliminary data.</text>
</comment>